<dbReference type="InterPro" id="IPR000674">
    <property type="entry name" value="Ald_Oxase/Xan_DH_a/b"/>
</dbReference>
<dbReference type="Pfam" id="PF02738">
    <property type="entry name" value="MoCoBD_1"/>
    <property type="match status" value="1"/>
</dbReference>
<dbReference type="RefSeq" id="WP_324274920.1">
    <property type="nucleotide sequence ID" value="NZ_CP141261.1"/>
</dbReference>
<dbReference type="InterPro" id="IPR016208">
    <property type="entry name" value="Ald_Oxase/xanthine_DH-like"/>
</dbReference>
<evidence type="ECO:0000313" key="5">
    <source>
        <dbReference type="Proteomes" id="UP001324287"/>
    </source>
</evidence>
<evidence type="ECO:0000256" key="2">
    <source>
        <dbReference type="ARBA" id="ARBA00023002"/>
    </source>
</evidence>
<dbReference type="SUPFAM" id="SSF54665">
    <property type="entry name" value="CO dehydrogenase molybdoprotein N-domain-like"/>
    <property type="match status" value="1"/>
</dbReference>
<reference evidence="4 5" key="1">
    <citation type="submission" date="2023-12" db="EMBL/GenBank/DDBJ databases">
        <title>Blastococcus brunescens sp. nov., an actonobacterium isolated from sandstone collected in sahara desert.</title>
        <authorList>
            <person name="Gtari M."/>
            <person name="Ghodhbane F."/>
        </authorList>
    </citation>
    <scope>NUCLEOTIDE SEQUENCE [LARGE SCALE GENOMIC DNA]</scope>
    <source>
        <strain evidence="4 5">BMG 8361</strain>
    </source>
</reference>
<keyword evidence="2" id="KW-0560">Oxidoreductase</keyword>
<dbReference type="Pfam" id="PF20256">
    <property type="entry name" value="MoCoBD_2"/>
    <property type="match status" value="1"/>
</dbReference>
<dbReference type="Proteomes" id="UP001324287">
    <property type="component" value="Chromosome"/>
</dbReference>
<dbReference type="InterPro" id="IPR008274">
    <property type="entry name" value="AldOxase/xan_DH_MoCoBD1"/>
</dbReference>
<dbReference type="Pfam" id="PF01315">
    <property type="entry name" value="Ald_Xan_dh_C"/>
    <property type="match status" value="1"/>
</dbReference>
<accession>A0ABZ1AYD4</accession>
<feature type="domain" description="Aldehyde oxidase/xanthine dehydrogenase a/b hammerhead" evidence="3">
    <location>
        <begin position="27"/>
        <end position="139"/>
    </location>
</feature>
<dbReference type="PANTHER" id="PTHR11908">
    <property type="entry name" value="XANTHINE DEHYDROGENASE"/>
    <property type="match status" value="1"/>
</dbReference>
<evidence type="ECO:0000313" key="4">
    <source>
        <dbReference type="EMBL" id="WRL63585.1"/>
    </source>
</evidence>
<dbReference type="InterPro" id="IPR037165">
    <property type="entry name" value="AldOxase/xan_DH_Mopterin-bd_sf"/>
</dbReference>
<keyword evidence="5" id="KW-1185">Reference proteome</keyword>
<dbReference type="InterPro" id="IPR046867">
    <property type="entry name" value="AldOxase/xan_DH_MoCoBD2"/>
</dbReference>
<dbReference type="PANTHER" id="PTHR11908:SF132">
    <property type="entry name" value="ALDEHYDE OXIDASE 1-RELATED"/>
    <property type="match status" value="1"/>
</dbReference>
<dbReference type="SUPFAM" id="SSF56003">
    <property type="entry name" value="Molybdenum cofactor-binding domain"/>
    <property type="match status" value="1"/>
</dbReference>
<dbReference type="Gene3D" id="3.30.365.10">
    <property type="entry name" value="Aldehyde oxidase/xanthine dehydrogenase, molybdopterin binding domain"/>
    <property type="match status" value="4"/>
</dbReference>
<dbReference type="EMBL" id="CP141261">
    <property type="protein sequence ID" value="WRL63585.1"/>
    <property type="molecule type" value="Genomic_DNA"/>
</dbReference>
<organism evidence="4 5">
    <name type="scientific">Blastococcus brunescens</name>
    <dbReference type="NCBI Taxonomy" id="1564165"/>
    <lineage>
        <taxon>Bacteria</taxon>
        <taxon>Bacillati</taxon>
        <taxon>Actinomycetota</taxon>
        <taxon>Actinomycetes</taxon>
        <taxon>Geodermatophilales</taxon>
        <taxon>Geodermatophilaceae</taxon>
        <taxon>Blastococcus</taxon>
    </lineage>
</organism>
<dbReference type="Gene3D" id="3.90.1170.50">
    <property type="entry name" value="Aldehyde oxidase/xanthine dehydrogenase, a/b hammerhead"/>
    <property type="match status" value="1"/>
</dbReference>
<dbReference type="InterPro" id="IPR036856">
    <property type="entry name" value="Ald_Oxase/Xan_DH_a/b_sf"/>
</dbReference>
<proteinExistence type="predicted"/>
<evidence type="ECO:0000259" key="3">
    <source>
        <dbReference type="SMART" id="SM01008"/>
    </source>
</evidence>
<gene>
    <name evidence="4" type="ORF">U6N30_28545</name>
</gene>
<evidence type="ECO:0000256" key="1">
    <source>
        <dbReference type="ARBA" id="ARBA00022505"/>
    </source>
</evidence>
<keyword evidence="1" id="KW-0500">Molybdenum</keyword>
<name>A0ABZ1AYD4_9ACTN</name>
<protein>
    <submittedName>
        <fullName evidence="4">Xanthine dehydrogenase family protein molybdopterin-binding subunit</fullName>
    </submittedName>
</protein>
<dbReference type="SMART" id="SM01008">
    <property type="entry name" value="Ald_Xan_dh_C"/>
    <property type="match status" value="1"/>
</dbReference>
<sequence>MLGVQRGRDHAVVGARIPRREDRRLLTGAGRYVGDITLPRMCHAAFVRSSQAHALISAIDVADARAADGVVAVLAAADIDPVTFVDYATAPALKKTPQPVLASERVRFVGEPVAIVIAETRALAEDAAELVDVSYESLIAHVDVDRAAVSAEDPLFPELGSNVVFHEHVVNGDPATAFAEAAHVVTGRYHGNRYVAAPMEGAGIVASYDRGSEELQVWAGTQSPHVMRNRLVDATGLPAHRVRVQAPDVGGAFGQKIPIRVEEAAVCLAAIRVGRPVRWLEDRYENLVAAPHGKEQVIDVELAMAADGTFLGLRSRIVGDAGAYSHNSASALIEPLWSSRLMPGPYRIAHYEYDMSAVVTNKSPVAPYRGVGMTAGHTARELVVERAARLIGRDPADLRMQNLVPPDAFPYTSCTGMVYDSGSYQECMQTVLERIGYEDFRKEQRTARAEGRYLGIGVSPYVEPGGFGTEGARQVGSSSFPSHDSARVSMDHTGKVLIAAGTPSQGQGHATALCQVVAEQLSVDIDDVDLLPVDTATSPVSMAGTRASRVAVVTGGALTLAASDVKDTILDLAGAMLEVDPGDLRLEDGRVSVVGAPEHSVTVRDVAHAAHFNPELRSTVAEPQLTSTRFYDPKASYSNGCIAVTVEVDPETGEVRLRDVVAAEDCGTVINPLIVDGQVHGAVVQGIGGALFEHLLYGSDGQVITSTLMDYLLPTAPEIPDIDVVHVESPSPNSIGGAKGMAESGAVATPAAVANAVADALAPFGVVVESLPLSPQAVVRLLETADRENRT</sequence>